<dbReference type="EMBL" id="CCBP010000073">
    <property type="protein sequence ID" value="CDO70286.1"/>
    <property type="molecule type" value="Genomic_DNA"/>
</dbReference>
<name>A0A060S7U0_PYCCI</name>
<proteinExistence type="predicted"/>
<dbReference type="OrthoDB" id="3067375at2759"/>
<dbReference type="OMA" id="HQSKCIT"/>
<organism evidence="1 2">
    <name type="scientific">Pycnoporus cinnabarinus</name>
    <name type="common">Cinnabar-red polypore</name>
    <name type="synonym">Trametes cinnabarina</name>
    <dbReference type="NCBI Taxonomy" id="5643"/>
    <lineage>
        <taxon>Eukaryota</taxon>
        <taxon>Fungi</taxon>
        <taxon>Dikarya</taxon>
        <taxon>Basidiomycota</taxon>
        <taxon>Agaricomycotina</taxon>
        <taxon>Agaricomycetes</taxon>
        <taxon>Polyporales</taxon>
        <taxon>Polyporaceae</taxon>
        <taxon>Trametes</taxon>
    </lineage>
</organism>
<accession>A0A060S7U0</accession>
<dbReference type="AlphaFoldDB" id="A0A060S7U0"/>
<reference evidence="1" key="1">
    <citation type="submission" date="2014-01" db="EMBL/GenBank/DDBJ databases">
        <title>The genome of the white-rot fungus Pycnoporus cinnabarinus: a basidiomycete model with a versatile arsenal for lignocellulosic biomass breakdown.</title>
        <authorList>
            <person name="Levasseur A."/>
            <person name="Lomascolo A."/>
            <person name="Ruiz-Duenas F.J."/>
            <person name="Uzan E."/>
            <person name="Piumi F."/>
            <person name="Kues U."/>
            <person name="Ram A.F.J."/>
            <person name="Murat C."/>
            <person name="Haon M."/>
            <person name="Benoit I."/>
            <person name="Arfi Y."/>
            <person name="Chevret D."/>
            <person name="Drula E."/>
            <person name="Kwon M.J."/>
            <person name="Gouret P."/>
            <person name="Lesage-Meessen L."/>
            <person name="Lombard V."/>
            <person name="Mariette J."/>
            <person name="Noirot C."/>
            <person name="Park J."/>
            <person name="Patyshakuliyeva A."/>
            <person name="Wieneger R.A.B."/>
            <person name="Wosten H.A.B."/>
            <person name="Martin F."/>
            <person name="Coutinho P.M."/>
            <person name="de Vries R."/>
            <person name="Martinez A.T."/>
            <person name="Klopp C."/>
            <person name="Pontarotti P."/>
            <person name="Henrissat B."/>
            <person name="Record E."/>
        </authorList>
    </citation>
    <scope>NUCLEOTIDE SEQUENCE [LARGE SCALE GENOMIC DNA]</scope>
    <source>
        <strain evidence="1">BRFM137</strain>
    </source>
</reference>
<evidence type="ECO:0000313" key="2">
    <source>
        <dbReference type="Proteomes" id="UP000029665"/>
    </source>
</evidence>
<dbReference type="HOGENOM" id="CLU_1215325_0_0_1"/>
<evidence type="ECO:0000313" key="1">
    <source>
        <dbReference type="EMBL" id="CDO70286.1"/>
    </source>
</evidence>
<gene>
    <name evidence="1" type="ORF">BN946_scf184942.g86</name>
</gene>
<sequence>MVVLCQLMPKISMAVHDGALQLVELRLAKVPTDYKPVFRREGVFHEIESLASRPIASTKTKDKGAAEKDISEAPPPADIGINIAMPVSISVISTMPYKKLSSLTMQPDDAITLRARIISFKHLASDDAAGSDDLFINLRRLVDRINDPALLDKDLSAALMELAALFGSQHTSVSSFELLQSGVINGLLRFFADAEHQSKCITLLLSQRRYLRAHCAPLGGLSTAKSLR</sequence>
<protein>
    <submittedName>
        <fullName evidence="1">Uncharacterized protein</fullName>
    </submittedName>
</protein>
<comment type="caution">
    <text evidence="1">The sequence shown here is derived from an EMBL/GenBank/DDBJ whole genome shotgun (WGS) entry which is preliminary data.</text>
</comment>
<dbReference type="Proteomes" id="UP000029665">
    <property type="component" value="Unassembled WGS sequence"/>
</dbReference>
<keyword evidence="2" id="KW-1185">Reference proteome</keyword>